<dbReference type="InterPro" id="IPR000157">
    <property type="entry name" value="TIR_dom"/>
</dbReference>
<dbReference type="PANTHER" id="PTHR32009:SF155">
    <property type="entry name" value="DISEASE RESISTANCE PROTEIN (TIR-NBS-LRR CLASS)"/>
    <property type="match status" value="1"/>
</dbReference>
<dbReference type="GO" id="GO:0007165">
    <property type="term" value="P:signal transduction"/>
    <property type="evidence" value="ECO:0007669"/>
    <property type="project" value="InterPro"/>
</dbReference>
<dbReference type="Proteomes" id="UP000290289">
    <property type="component" value="Chromosome 2"/>
</dbReference>
<accession>A0A498KGL9</accession>
<sequence length="69" mass="8113">MIILSGRILISTPSWKYDVFLSFKGEDIRTNFTYHLYKDLDDKGINTFIDRQLTRGEEISLTLLQTIEE</sequence>
<reference evidence="3 4" key="1">
    <citation type="submission" date="2018-10" db="EMBL/GenBank/DDBJ databases">
        <title>A high-quality apple genome assembly.</title>
        <authorList>
            <person name="Hu J."/>
        </authorList>
    </citation>
    <scope>NUCLEOTIDE SEQUENCE [LARGE SCALE GENOMIC DNA]</scope>
    <source>
        <strain evidence="4">cv. HFTH1</strain>
        <tissue evidence="3">Young leaf</tissue>
    </source>
</reference>
<dbReference type="EMBL" id="RDQH01000328">
    <property type="protein sequence ID" value="RXI06341.1"/>
    <property type="molecule type" value="Genomic_DNA"/>
</dbReference>
<evidence type="ECO:0000259" key="2">
    <source>
        <dbReference type="PROSITE" id="PS50104"/>
    </source>
</evidence>
<dbReference type="SUPFAM" id="SSF52200">
    <property type="entry name" value="Toll/Interleukin receptor TIR domain"/>
    <property type="match status" value="1"/>
</dbReference>
<feature type="domain" description="TIR" evidence="2">
    <location>
        <begin position="15"/>
        <end position="69"/>
    </location>
</feature>
<evidence type="ECO:0000313" key="3">
    <source>
        <dbReference type="EMBL" id="RXI06341.1"/>
    </source>
</evidence>
<organism evidence="3 4">
    <name type="scientific">Malus domestica</name>
    <name type="common">Apple</name>
    <name type="synonym">Pyrus malus</name>
    <dbReference type="NCBI Taxonomy" id="3750"/>
    <lineage>
        <taxon>Eukaryota</taxon>
        <taxon>Viridiplantae</taxon>
        <taxon>Streptophyta</taxon>
        <taxon>Embryophyta</taxon>
        <taxon>Tracheophyta</taxon>
        <taxon>Spermatophyta</taxon>
        <taxon>Magnoliopsida</taxon>
        <taxon>eudicotyledons</taxon>
        <taxon>Gunneridae</taxon>
        <taxon>Pentapetalae</taxon>
        <taxon>rosids</taxon>
        <taxon>fabids</taxon>
        <taxon>Rosales</taxon>
        <taxon>Rosaceae</taxon>
        <taxon>Amygdaloideae</taxon>
        <taxon>Maleae</taxon>
        <taxon>Malus</taxon>
    </lineage>
</organism>
<dbReference type="PANTHER" id="PTHR32009">
    <property type="entry name" value="TMV RESISTANCE PROTEIN N-LIKE"/>
    <property type="match status" value="1"/>
</dbReference>
<name>A0A498KGL9_MALDO</name>
<comment type="caution">
    <text evidence="3">The sequence shown here is derived from an EMBL/GenBank/DDBJ whole genome shotgun (WGS) entry which is preliminary data.</text>
</comment>
<evidence type="ECO:0000313" key="4">
    <source>
        <dbReference type="Proteomes" id="UP000290289"/>
    </source>
</evidence>
<proteinExistence type="predicted"/>
<gene>
    <name evidence="3" type="ORF">DVH24_018383</name>
</gene>
<dbReference type="Pfam" id="PF01582">
    <property type="entry name" value="TIR"/>
    <property type="match status" value="1"/>
</dbReference>
<evidence type="ECO:0000256" key="1">
    <source>
        <dbReference type="ARBA" id="ARBA00023027"/>
    </source>
</evidence>
<dbReference type="Gene3D" id="3.40.50.10140">
    <property type="entry name" value="Toll/interleukin-1 receptor homology (TIR) domain"/>
    <property type="match status" value="1"/>
</dbReference>
<dbReference type="AlphaFoldDB" id="A0A498KGL9"/>
<dbReference type="PROSITE" id="PS50104">
    <property type="entry name" value="TIR"/>
    <property type="match status" value="1"/>
</dbReference>
<keyword evidence="4" id="KW-1185">Reference proteome</keyword>
<dbReference type="InterPro" id="IPR035897">
    <property type="entry name" value="Toll_tir_struct_dom_sf"/>
</dbReference>
<protein>
    <recommendedName>
        <fullName evidence="2">TIR domain-containing protein</fullName>
    </recommendedName>
</protein>
<keyword evidence="1" id="KW-0520">NAD</keyword>